<keyword evidence="2" id="KW-0732">Signal</keyword>
<sequence length="92" mass="9371">MKLLLMVLVMLTSNVYAEGKAAPSKNPTSSGPSYMEGASDGPLGPSTKEEKQEERKEGQSMGGAPNVGAGMGTGTGAGSTVGRPVKIEEDND</sequence>
<protein>
    <recommendedName>
        <fullName evidence="5">Secreted protein</fullName>
    </recommendedName>
</protein>
<feature type="compositionally biased region" description="Basic and acidic residues" evidence="1">
    <location>
        <begin position="47"/>
        <end position="58"/>
    </location>
</feature>
<dbReference type="AlphaFoldDB" id="A0AAX4HU37"/>
<dbReference type="KEGG" id="psti:SOO65_06945"/>
<feature type="signal peptide" evidence="2">
    <location>
        <begin position="1"/>
        <end position="17"/>
    </location>
</feature>
<gene>
    <name evidence="3" type="ORF">SOO65_06945</name>
</gene>
<feature type="region of interest" description="Disordered" evidence="1">
    <location>
        <begin position="16"/>
        <end position="92"/>
    </location>
</feature>
<dbReference type="RefSeq" id="WP_321398732.1">
    <property type="nucleotide sequence ID" value="NZ_CP139487.1"/>
</dbReference>
<feature type="compositionally biased region" description="Gly residues" evidence="1">
    <location>
        <begin position="69"/>
        <end position="79"/>
    </location>
</feature>
<evidence type="ECO:0000313" key="3">
    <source>
        <dbReference type="EMBL" id="WPU66480.1"/>
    </source>
</evidence>
<name>A0AAX4HU37_9BACT</name>
<keyword evidence="4" id="KW-1185">Reference proteome</keyword>
<proteinExistence type="predicted"/>
<organism evidence="3 4">
    <name type="scientific">Peredibacter starrii</name>
    <dbReference type="NCBI Taxonomy" id="28202"/>
    <lineage>
        <taxon>Bacteria</taxon>
        <taxon>Pseudomonadati</taxon>
        <taxon>Bdellovibrionota</taxon>
        <taxon>Bacteriovoracia</taxon>
        <taxon>Bacteriovoracales</taxon>
        <taxon>Bacteriovoracaceae</taxon>
        <taxon>Peredibacter</taxon>
    </lineage>
</organism>
<dbReference type="EMBL" id="CP139487">
    <property type="protein sequence ID" value="WPU66480.1"/>
    <property type="molecule type" value="Genomic_DNA"/>
</dbReference>
<feature type="chain" id="PRO_5043915208" description="Secreted protein" evidence="2">
    <location>
        <begin position="18"/>
        <end position="92"/>
    </location>
</feature>
<evidence type="ECO:0000313" key="4">
    <source>
        <dbReference type="Proteomes" id="UP001324634"/>
    </source>
</evidence>
<reference evidence="3 4" key="1">
    <citation type="submission" date="2023-11" db="EMBL/GenBank/DDBJ databases">
        <title>Peredibacter starrii A3.12.</title>
        <authorList>
            <person name="Mitchell R.J."/>
        </authorList>
    </citation>
    <scope>NUCLEOTIDE SEQUENCE [LARGE SCALE GENOMIC DNA]</scope>
    <source>
        <strain evidence="3 4">A3.12</strain>
    </source>
</reference>
<evidence type="ECO:0008006" key="5">
    <source>
        <dbReference type="Google" id="ProtNLM"/>
    </source>
</evidence>
<accession>A0AAX4HU37</accession>
<evidence type="ECO:0000256" key="2">
    <source>
        <dbReference type="SAM" id="SignalP"/>
    </source>
</evidence>
<evidence type="ECO:0000256" key="1">
    <source>
        <dbReference type="SAM" id="MobiDB-lite"/>
    </source>
</evidence>
<dbReference type="Proteomes" id="UP001324634">
    <property type="component" value="Chromosome"/>
</dbReference>